<evidence type="ECO:0000256" key="4">
    <source>
        <dbReference type="ARBA" id="ARBA00022989"/>
    </source>
</evidence>
<keyword evidence="4 6" id="KW-1133">Transmembrane helix</keyword>
<dbReference type="Proteomes" id="UP000321574">
    <property type="component" value="Unassembled WGS sequence"/>
</dbReference>
<dbReference type="OrthoDB" id="9775903at2"/>
<dbReference type="EMBL" id="VDUW01000003">
    <property type="protein sequence ID" value="TXL65832.1"/>
    <property type="molecule type" value="Genomic_DNA"/>
</dbReference>
<keyword evidence="5 6" id="KW-0472">Membrane</keyword>
<dbReference type="RefSeq" id="WP_147666502.1">
    <property type="nucleotide sequence ID" value="NZ_VDUW01000003.1"/>
</dbReference>
<sequence length="275" mass="31038">MEKILSFLKQLYERIIEGDVFGLAAQLAYFFLLSMFPLLILLITLIGYLPIDKQTLMESLASVAPGDTMELIDSNLSMLLEQQNTGLLSIGIIGTLWSASNGVNAIMRALNRAYKVEENRPFYLSRLIAIIMMIAMVIVIVVALLLPILGRMIGIYIFSFVGLSDDFIEFWNTFRWVISSIVFFIVFLALYWFAPNRKIRLSNAIPGALFTTFSWQLVSLAFSFYVETIGNYSATYGSLGAVIVLMIWFYISGIIIIIGGTINAVVQEWTERKEK</sequence>
<accession>A0A5C8NX88</accession>
<evidence type="ECO:0000256" key="3">
    <source>
        <dbReference type="ARBA" id="ARBA00022692"/>
    </source>
</evidence>
<name>A0A5C8NX88_9BACI</name>
<comment type="caution">
    <text evidence="7">The sequence shown here is derived from an EMBL/GenBank/DDBJ whole genome shotgun (WGS) entry which is preliminary data.</text>
</comment>
<dbReference type="PIRSF" id="PIRSF035875">
    <property type="entry name" value="RNase_BN"/>
    <property type="match status" value="1"/>
</dbReference>
<feature type="transmembrane region" description="Helical" evidence="6">
    <location>
        <begin position="205"/>
        <end position="226"/>
    </location>
</feature>
<dbReference type="PANTHER" id="PTHR30213:SF0">
    <property type="entry name" value="UPF0761 MEMBRANE PROTEIN YIHY"/>
    <property type="match status" value="1"/>
</dbReference>
<dbReference type="Pfam" id="PF03631">
    <property type="entry name" value="Virul_fac_BrkB"/>
    <property type="match status" value="1"/>
</dbReference>
<dbReference type="InterPro" id="IPR017039">
    <property type="entry name" value="Virul_fac_BrkB"/>
</dbReference>
<evidence type="ECO:0000256" key="6">
    <source>
        <dbReference type="SAM" id="Phobius"/>
    </source>
</evidence>
<evidence type="ECO:0000313" key="8">
    <source>
        <dbReference type="Proteomes" id="UP000321574"/>
    </source>
</evidence>
<feature type="transmembrane region" description="Helical" evidence="6">
    <location>
        <begin position="127"/>
        <end position="153"/>
    </location>
</feature>
<dbReference type="NCBIfam" id="TIGR00765">
    <property type="entry name" value="yihY_not_rbn"/>
    <property type="match status" value="1"/>
</dbReference>
<feature type="transmembrane region" description="Helical" evidence="6">
    <location>
        <begin position="20"/>
        <end position="49"/>
    </location>
</feature>
<organism evidence="7 8">
    <name type="scientific">Cerasibacillus terrae</name>
    <dbReference type="NCBI Taxonomy" id="2498845"/>
    <lineage>
        <taxon>Bacteria</taxon>
        <taxon>Bacillati</taxon>
        <taxon>Bacillota</taxon>
        <taxon>Bacilli</taxon>
        <taxon>Bacillales</taxon>
        <taxon>Bacillaceae</taxon>
        <taxon>Cerasibacillus</taxon>
    </lineage>
</organism>
<keyword evidence="3 6" id="KW-0812">Transmembrane</keyword>
<evidence type="ECO:0000313" key="7">
    <source>
        <dbReference type="EMBL" id="TXL65832.1"/>
    </source>
</evidence>
<evidence type="ECO:0000256" key="2">
    <source>
        <dbReference type="ARBA" id="ARBA00022475"/>
    </source>
</evidence>
<reference evidence="7 8" key="1">
    <citation type="submission" date="2019-06" db="EMBL/GenBank/DDBJ databases">
        <title>Cerasibacillus sp. nov., isolated from maize field.</title>
        <authorList>
            <person name="Lin S.-Y."/>
            <person name="Tsai C.-F."/>
            <person name="Young C.-C."/>
        </authorList>
    </citation>
    <scope>NUCLEOTIDE SEQUENCE [LARGE SCALE GENOMIC DNA]</scope>
    <source>
        <strain evidence="7 8">CC-CFT480</strain>
    </source>
</reference>
<evidence type="ECO:0000256" key="1">
    <source>
        <dbReference type="ARBA" id="ARBA00004651"/>
    </source>
</evidence>
<feature type="transmembrane region" description="Helical" evidence="6">
    <location>
        <begin position="238"/>
        <end position="266"/>
    </location>
</feature>
<proteinExistence type="predicted"/>
<dbReference type="GO" id="GO:0005886">
    <property type="term" value="C:plasma membrane"/>
    <property type="evidence" value="ECO:0007669"/>
    <property type="project" value="UniProtKB-SubCell"/>
</dbReference>
<keyword evidence="2" id="KW-1003">Cell membrane</keyword>
<gene>
    <name evidence="7" type="ORF">FHP05_06860</name>
</gene>
<dbReference type="AlphaFoldDB" id="A0A5C8NX88"/>
<feature type="transmembrane region" description="Helical" evidence="6">
    <location>
        <begin position="173"/>
        <end position="193"/>
    </location>
</feature>
<dbReference type="PANTHER" id="PTHR30213">
    <property type="entry name" value="INNER MEMBRANE PROTEIN YHJD"/>
    <property type="match status" value="1"/>
</dbReference>
<feature type="transmembrane region" description="Helical" evidence="6">
    <location>
        <begin position="86"/>
        <end position="106"/>
    </location>
</feature>
<comment type="subcellular location">
    <subcellularLocation>
        <location evidence="1">Cell membrane</location>
        <topology evidence="1">Multi-pass membrane protein</topology>
    </subcellularLocation>
</comment>
<keyword evidence="8" id="KW-1185">Reference proteome</keyword>
<evidence type="ECO:0000256" key="5">
    <source>
        <dbReference type="ARBA" id="ARBA00023136"/>
    </source>
</evidence>
<protein>
    <submittedName>
        <fullName evidence="7">YihY/virulence factor BrkB family protein</fullName>
    </submittedName>
</protein>